<name>A0ABM8BEM5_9BIFI</name>
<comment type="subcellular location">
    <subcellularLocation>
        <location evidence="1">Cell membrane</location>
        <topology evidence="1">Multi-pass membrane protein</topology>
    </subcellularLocation>
</comment>
<dbReference type="EMBL" id="AP026800">
    <property type="protein sequence ID" value="BDR55350.1"/>
    <property type="molecule type" value="Genomic_DNA"/>
</dbReference>
<evidence type="ECO:0000259" key="7">
    <source>
        <dbReference type="Pfam" id="PF00482"/>
    </source>
</evidence>
<evidence type="ECO:0000256" key="1">
    <source>
        <dbReference type="ARBA" id="ARBA00004651"/>
    </source>
</evidence>
<evidence type="ECO:0000256" key="6">
    <source>
        <dbReference type="SAM" id="Phobius"/>
    </source>
</evidence>
<gene>
    <name evidence="8" type="ORF">KIMH_14610</name>
</gene>
<evidence type="ECO:0000313" key="9">
    <source>
        <dbReference type="Proteomes" id="UP001321748"/>
    </source>
</evidence>
<feature type="domain" description="Type II secretion system protein GspF" evidence="7">
    <location>
        <begin position="43"/>
        <end position="169"/>
    </location>
</feature>
<dbReference type="InterPro" id="IPR018076">
    <property type="entry name" value="T2SS_GspF_dom"/>
</dbReference>
<protein>
    <submittedName>
        <fullName evidence="8">Membrane protein</fullName>
    </submittedName>
</protein>
<dbReference type="PANTHER" id="PTHR35007">
    <property type="entry name" value="INTEGRAL MEMBRANE PROTEIN-RELATED"/>
    <property type="match status" value="1"/>
</dbReference>
<sequence>MLGLLAAVLAGCALYLWLPKPVRSLETIDASADLPDIALTLLLEMVAVCVRQGASIPRALDQIGAACSSDISAPLSQVARLLNQGSDWYSAWSQACSHERYGGQLKAVRDCLEPSWRHGISPLGRIETTIEQLDQGQRRSLNEASARLTVKILLPTGLCILPAFIVIGVVPCIAAFAGGLSL</sequence>
<evidence type="ECO:0000313" key="8">
    <source>
        <dbReference type="EMBL" id="BDR55350.1"/>
    </source>
</evidence>
<evidence type="ECO:0000256" key="4">
    <source>
        <dbReference type="ARBA" id="ARBA00022989"/>
    </source>
</evidence>
<dbReference type="Proteomes" id="UP001321748">
    <property type="component" value="Chromosome"/>
</dbReference>
<keyword evidence="5 6" id="KW-0472">Membrane</keyword>
<dbReference type="PANTHER" id="PTHR35007:SF3">
    <property type="entry name" value="POSSIBLE CONSERVED ALANINE RICH MEMBRANE PROTEIN"/>
    <property type="match status" value="1"/>
</dbReference>
<evidence type="ECO:0000256" key="2">
    <source>
        <dbReference type="ARBA" id="ARBA00022475"/>
    </source>
</evidence>
<keyword evidence="4 6" id="KW-1133">Transmembrane helix</keyword>
<accession>A0ABM8BEM5</accession>
<dbReference type="Pfam" id="PF00482">
    <property type="entry name" value="T2SSF"/>
    <property type="match status" value="1"/>
</dbReference>
<evidence type="ECO:0000256" key="3">
    <source>
        <dbReference type="ARBA" id="ARBA00022692"/>
    </source>
</evidence>
<keyword evidence="9" id="KW-1185">Reference proteome</keyword>
<reference evidence="8 9" key="1">
    <citation type="journal article" date="2023" name="Microbiol. Spectr.">
        <title>Symbiosis of Carpenter Bees with Uncharacterized Lactic Acid Bacteria Showing NAD Auxotrophy.</title>
        <authorList>
            <person name="Kawasaki S."/>
            <person name="Ozawa K."/>
            <person name="Mori T."/>
            <person name="Yamamoto A."/>
            <person name="Ito M."/>
            <person name="Ohkuma M."/>
            <person name="Sakamoto M."/>
            <person name="Matsutani M."/>
        </authorList>
    </citation>
    <scope>NUCLEOTIDE SEQUENCE [LARGE SCALE GENOMIC DNA]</scope>
    <source>
        <strain evidence="8 9">KimH</strain>
    </source>
</reference>
<keyword evidence="3 6" id="KW-0812">Transmembrane</keyword>
<dbReference type="RefSeq" id="WP_317642843.1">
    <property type="nucleotide sequence ID" value="NZ_AP026800.1"/>
</dbReference>
<keyword evidence="2" id="KW-1003">Cell membrane</keyword>
<evidence type="ECO:0000256" key="5">
    <source>
        <dbReference type="ARBA" id="ARBA00023136"/>
    </source>
</evidence>
<proteinExistence type="predicted"/>
<organism evidence="8 9">
    <name type="scientific">Bombiscardovia apis</name>
    <dbReference type="NCBI Taxonomy" id="2932182"/>
    <lineage>
        <taxon>Bacteria</taxon>
        <taxon>Bacillati</taxon>
        <taxon>Actinomycetota</taxon>
        <taxon>Actinomycetes</taxon>
        <taxon>Bifidobacteriales</taxon>
        <taxon>Bifidobacteriaceae</taxon>
        <taxon>Bombiscardovia</taxon>
    </lineage>
</organism>
<feature type="transmembrane region" description="Helical" evidence="6">
    <location>
        <begin position="152"/>
        <end position="177"/>
    </location>
</feature>